<feature type="domain" description="(S)-ureidoglycine aminohydrolase cupin" evidence="1">
    <location>
        <begin position="154"/>
        <end position="215"/>
    </location>
</feature>
<proteinExistence type="predicted"/>
<dbReference type="Proteomes" id="UP000460650">
    <property type="component" value="Unassembled WGS sequence"/>
</dbReference>
<dbReference type="EMBL" id="WBVY01000002">
    <property type="protein sequence ID" value="KAB2658073.1"/>
    <property type="molecule type" value="Genomic_DNA"/>
</dbReference>
<dbReference type="InterPro" id="IPR011051">
    <property type="entry name" value="RmlC_Cupin_sf"/>
</dbReference>
<gene>
    <name evidence="2" type="ORF">F9K94_07670</name>
</gene>
<sequence>MQKDFNLLRNVINLGVAPSCASDLEVAFQAITLDGQSTEPFGVGRAVLSGEGQGVKSLFPSIVMLRDGALTLIDRDGCEIVLAKGEAASLPGCTFSWKARAADCVILTIHEENAPASFTKLDLDHPMATGGAPNAALLTTPAPTTYRHEFQSDDLLAWGIWATTPYARHPITYSFSELMMLRKGEVTLSNPDEGSVTFVAGDIFIIRPGAVAAWDNPSDLHKFWIVHSEK</sequence>
<name>A0A7V7VVW7_9HYPH</name>
<dbReference type="AlphaFoldDB" id="A0A7V7VVW7"/>
<organism evidence="2 3">
    <name type="scientific">Brucella tritici</name>
    <dbReference type="NCBI Taxonomy" id="94626"/>
    <lineage>
        <taxon>Bacteria</taxon>
        <taxon>Pseudomonadati</taxon>
        <taxon>Pseudomonadota</taxon>
        <taxon>Alphaproteobacteria</taxon>
        <taxon>Hyphomicrobiales</taxon>
        <taxon>Brucellaceae</taxon>
        <taxon>Brucella/Ochrobactrum group</taxon>
        <taxon>Brucella</taxon>
    </lineage>
</organism>
<dbReference type="InterPro" id="IPR014710">
    <property type="entry name" value="RmlC-like_jellyroll"/>
</dbReference>
<dbReference type="Pfam" id="PF05899">
    <property type="entry name" value="Cupin_3"/>
    <property type="match status" value="1"/>
</dbReference>
<dbReference type="PANTHER" id="PTHR40943">
    <property type="entry name" value="CYTOPLASMIC PROTEIN-RELATED"/>
    <property type="match status" value="1"/>
</dbReference>
<evidence type="ECO:0000313" key="3">
    <source>
        <dbReference type="Proteomes" id="UP000460650"/>
    </source>
</evidence>
<reference evidence="2 3" key="1">
    <citation type="submission" date="2019-09" db="EMBL/GenBank/DDBJ databases">
        <title>Taxonomic organization of the family Brucellaceae based on a phylogenomic approach.</title>
        <authorList>
            <person name="Leclercq S."/>
            <person name="Cloeckaert A."/>
            <person name="Zygmunt M.S."/>
        </authorList>
    </citation>
    <scope>NUCLEOTIDE SEQUENCE [LARGE SCALE GENOMIC DNA]</scope>
    <source>
        <strain evidence="2 3">TA93</strain>
    </source>
</reference>
<evidence type="ECO:0000259" key="1">
    <source>
        <dbReference type="Pfam" id="PF05899"/>
    </source>
</evidence>
<dbReference type="InterPro" id="IPR008579">
    <property type="entry name" value="UGlyAH_Cupin_dom"/>
</dbReference>
<dbReference type="PANTHER" id="PTHR40943:SF1">
    <property type="entry name" value="CYTOPLASMIC PROTEIN"/>
    <property type="match status" value="1"/>
</dbReference>
<accession>A0A7V7VVW7</accession>
<protein>
    <submittedName>
        <fullName evidence="2">Cupin domain-containing protein</fullName>
    </submittedName>
</protein>
<dbReference type="Gene3D" id="2.60.120.10">
    <property type="entry name" value="Jelly Rolls"/>
    <property type="match status" value="1"/>
</dbReference>
<dbReference type="SUPFAM" id="SSF51182">
    <property type="entry name" value="RmlC-like cupins"/>
    <property type="match status" value="1"/>
</dbReference>
<comment type="caution">
    <text evidence="2">The sequence shown here is derived from an EMBL/GenBank/DDBJ whole genome shotgun (WGS) entry which is preliminary data.</text>
</comment>
<evidence type="ECO:0000313" key="2">
    <source>
        <dbReference type="EMBL" id="KAB2658073.1"/>
    </source>
</evidence>